<dbReference type="EMBL" id="CACTIH010000002">
    <property type="protein sequence ID" value="CAA2933423.1"/>
    <property type="molecule type" value="Genomic_DNA"/>
</dbReference>
<dbReference type="OrthoDB" id="1870283at2759"/>
<evidence type="ECO:0000256" key="2">
    <source>
        <dbReference type="SAM" id="MobiDB-lite"/>
    </source>
</evidence>
<evidence type="ECO:0000256" key="1">
    <source>
        <dbReference type="SAM" id="Coils"/>
    </source>
</evidence>
<dbReference type="Proteomes" id="UP000594638">
    <property type="component" value="Unassembled WGS sequence"/>
</dbReference>
<keyword evidence="4" id="KW-1185">Reference proteome</keyword>
<proteinExistence type="predicted"/>
<feature type="region of interest" description="Disordered" evidence="2">
    <location>
        <begin position="1"/>
        <end position="28"/>
    </location>
</feature>
<protein>
    <submittedName>
        <fullName evidence="3">CHUP1, chloroplastic-like</fullName>
    </submittedName>
</protein>
<accession>A0A8S0P694</accession>
<keyword evidence="1" id="KW-0175">Coiled coil</keyword>
<organism evidence="3 4">
    <name type="scientific">Olea europaea subsp. europaea</name>
    <dbReference type="NCBI Taxonomy" id="158383"/>
    <lineage>
        <taxon>Eukaryota</taxon>
        <taxon>Viridiplantae</taxon>
        <taxon>Streptophyta</taxon>
        <taxon>Embryophyta</taxon>
        <taxon>Tracheophyta</taxon>
        <taxon>Spermatophyta</taxon>
        <taxon>Magnoliopsida</taxon>
        <taxon>eudicotyledons</taxon>
        <taxon>Gunneridae</taxon>
        <taxon>Pentapetalae</taxon>
        <taxon>asterids</taxon>
        <taxon>lamiids</taxon>
        <taxon>Lamiales</taxon>
        <taxon>Oleaceae</taxon>
        <taxon>Oleeae</taxon>
        <taxon>Olea</taxon>
    </lineage>
</organism>
<sequence>MAGISPHKNMETQVPYVESPQGYKSDELDGEISSLRSKAKSLQDREWSGTWRFNLSSIMALKSGKLRSEAKQNREQILTLQERVMKLKDQETKAVKNDPGIKYKLQNMNELEVEIEDLRSRIMA</sequence>
<evidence type="ECO:0000313" key="3">
    <source>
        <dbReference type="EMBL" id="CAA2933423.1"/>
    </source>
</evidence>
<reference evidence="3 4" key="1">
    <citation type="submission" date="2019-12" db="EMBL/GenBank/DDBJ databases">
        <authorList>
            <person name="Alioto T."/>
            <person name="Alioto T."/>
            <person name="Gomez Garrido J."/>
        </authorList>
    </citation>
    <scope>NUCLEOTIDE SEQUENCE [LARGE SCALE GENOMIC DNA]</scope>
</reference>
<name>A0A8S0P694_OLEEU</name>
<evidence type="ECO:0000313" key="4">
    <source>
        <dbReference type="Proteomes" id="UP000594638"/>
    </source>
</evidence>
<feature type="coiled-coil region" evidence="1">
    <location>
        <begin position="70"/>
        <end position="121"/>
    </location>
</feature>
<comment type="caution">
    <text evidence="3">The sequence shown here is derived from an EMBL/GenBank/DDBJ whole genome shotgun (WGS) entry which is preliminary data.</text>
</comment>
<dbReference type="AlphaFoldDB" id="A0A8S0P694"/>
<gene>
    <name evidence="3" type="ORF">OLEA9_A006786</name>
</gene>
<dbReference type="Gramene" id="OE9A006786T1">
    <property type="protein sequence ID" value="OE9A006786C1"/>
    <property type="gene ID" value="OE9A006786"/>
</dbReference>